<dbReference type="PATRIC" id="fig|47500.8.peg.5207"/>
<dbReference type="RefSeq" id="WP_043063256.1">
    <property type="nucleotide sequence ID" value="NZ_BJOA01000092.1"/>
</dbReference>
<name>A0A0D1YNU3_ANEMI</name>
<reference evidence="2 4" key="2">
    <citation type="submission" date="2016-10" db="EMBL/GenBank/DDBJ databases">
        <authorList>
            <person name="de Groot N.N."/>
        </authorList>
    </citation>
    <scope>NUCLEOTIDE SEQUENCE [LARGE SCALE GENOMIC DNA]</scope>
    <source>
        <strain evidence="2 4">DSM 2895</strain>
    </source>
</reference>
<sequence length="83" mass="9755">MVGYEFENVEVKEDFEIYEYDDDGEIIDTLVIKKGTKGVVESMGLYLPRDPEPYYDLMFYLEDGNEVDVCLYESEMEQFIALN</sequence>
<evidence type="ECO:0008006" key="5">
    <source>
        <dbReference type="Google" id="ProtNLM"/>
    </source>
</evidence>
<proteinExistence type="predicted"/>
<evidence type="ECO:0000313" key="2">
    <source>
        <dbReference type="EMBL" id="SDJ77968.1"/>
    </source>
</evidence>
<keyword evidence="3" id="KW-1185">Reference proteome</keyword>
<dbReference type="GeneID" id="42309144"/>
<dbReference type="EMBL" id="FNED01000028">
    <property type="protein sequence ID" value="SDJ77968.1"/>
    <property type="molecule type" value="Genomic_DNA"/>
</dbReference>
<evidence type="ECO:0000313" key="1">
    <source>
        <dbReference type="EMBL" id="KON90495.1"/>
    </source>
</evidence>
<dbReference type="AlphaFoldDB" id="A0A0D1YNU3"/>
<dbReference type="STRING" id="47500.AF333_28860"/>
<dbReference type="Proteomes" id="UP000182836">
    <property type="component" value="Unassembled WGS sequence"/>
</dbReference>
<organism evidence="1 3">
    <name type="scientific">Aneurinibacillus migulanus</name>
    <name type="common">Bacillus migulanus</name>
    <dbReference type="NCBI Taxonomy" id="47500"/>
    <lineage>
        <taxon>Bacteria</taxon>
        <taxon>Bacillati</taxon>
        <taxon>Bacillota</taxon>
        <taxon>Bacilli</taxon>
        <taxon>Bacillales</taxon>
        <taxon>Paenibacillaceae</taxon>
        <taxon>Aneurinibacillus group</taxon>
        <taxon>Aneurinibacillus</taxon>
    </lineage>
</organism>
<evidence type="ECO:0000313" key="3">
    <source>
        <dbReference type="Proteomes" id="UP000037269"/>
    </source>
</evidence>
<dbReference type="Proteomes" id="UP000037269">
    <property type="component" value="Unassembled WGS sequence"/>
</dbReference>
<dbReference type="EMBL" id="LGUG01000012">
    <property type="protein sequence ID" value="KON90495.1"/>
    <property type="molecule type" value="Genomic_DNA"/>
</dbReference>
<reference evidence="1 3" key="1">
    <citation type="submission" date="2015-07" db="EMBL/GenBank/DDBJ databases">
        <title>Fjat-14205 dsm 2895.</title>
        <authorList>
            <person name="Liu B."/>
            <person name="Wang J."/>
            <person name="Zhu Y."/>
            <person name="Liu G."/>
            <person name="Chen Q."/>
            <person name="Chen Z."/>
            <person name="Lan J."/>
            <person name="Che J."/>
            <person name="Ge C."/>
            <person name="Shi H."/>
            <person name="Pan Z."/>
            <person name="Liu X."/>
        </authorList>
    </citation>
    <scope>NUCLEOTIDE SEQUENCE [LARGE SCALE GENOMIC DNA]</scope>
    <source>
        <strain evidence="1 3">DSM 2895</strain>
    </source>
</reference>
<accession>A0A0D1YNU3</accession>
<protein>
    <recommendedName>
        <fullName evidence="5">DUF1292 domain-containing protein</fullName>
    </recommendedName>
</protein>
<gene>
    <name evidence="1" type="ORF">AF333_28860</name>
    <name evidence="2" type="ORF">SAMN04487909_12859</name>
</gene>
<dbReference type="OrthoDB" id="9921604at2"/>
<evidence type="ECO:0000313" key="4">
    <source>
        <dbReference type="Proteomes" id="UP000182836"/>
    </source>
</evidence>